<evidence type="ECO:0000313" key="1">
    <source>
        <dbReference type="EMBL" id="CEM04898.1"/>
    </source>
</evidence>
<reference evidence="1" key="1">
    <citation type="submission" date="2014-11" db="EMBL/GenBank/DDBJ databases">
        <authorList>
            <person name="Otto D Thomas"/>
            <person name="Naeem Raeece"/>
        </authorList>
    </citation>
    <scope>NUCLEOTIDE SEQUENCE</scope>
</reference>
<dbReference type="VEuPathDB" id="CryptoDB:Cvel_14441"/>
<protein>
    <submittedName>
        <fullName evidence="1">Uncharacterized protein</fullName>
    </submittedName>
</protein>
<dbReference type="EMBL" id="CDMZ01000030">
    <property type="protein sequence ID" value="CEM04898.1"/>
    <property type="molecule type" value="Genomic_DNA"/>
</dbReference>
<name>A0A0G4EZK7_9ALVE</name>
<accession>A0A0G4EZK7</accession>
<gene>
    <name evidence="1" type="ORF">Cvel_14441</name>
</gene>
<organism evidence="1">
    <name type="scientific">Chromera velia CCMP2878</name>
    <dbReference type="NCBI Taxonomy" id="1169474"/>
    <lineage>
        <taxon>Eukaryota</taxon>
        <taxon>Sar</taxon>
        <taxon>Alveolata</taxon>
        <taxon>Colpodellida</taxon>
        <taxon>Chromeraceae</taxon>
        <taxon>Chromera</taxon>
    </lineage>
</organism>
<dbReference type="AlphaFoldDB" id="A0A0G4EZK7"/>
<proteinExistence type="predicted"/>
<sequence>MGRFGCIEKLEYVVDEEEDGEFDEETEEEKTAFIEALSLVKLPRLSKLKLRGTFTDDGVVFFAQAISEGDLLGLQSLSLRQDTAFTGLRLETLMRGMVESQQGLPLFGDIDLSFTTAGGGVESSRGPFVSPQARCFRIVPLEPGPDSCQEAVAAWPSAPHPDLDSGLCVKRKTAGTILAWQKPNASGGTPKRRASSDLRAASRNCGLVGRSAPPPRDLSWLDCRTDWDGMAAAGPTDFLRTCLLPALVRMGQVRRGGRGGVHRQKNRGADRRKIEIALMGGSCGVGGSSCLWEESRGSPDRRRSHSTAASLNGYWNQAAAAAAGLGLCGKGECRSCCPDARPGGTEMDAADREPDACCLVSERRAQNQHRAPHPHLRDPKS</sequence>